<keyword evidence="13" id="KW-1185">Reference proteome</keyword>
<evidence type="ECO:0000256" key="9">
    <source>
        <dbReference type="ARBA" id="ARBA00047365"/>
    </source>
</evidence>
<dbReference type="InterPro" id="IPR017896">
    <property type="entry name" value="4Fe4S_Fe-S-bd"/>
</dbReference>
<dbReference type="GO" id="GO:0046872">
    <property type="term" value="F:metal ion binding"/>
    <property type="evidence" value="ECO:0007669"/>
    <property type="project" value="UniProtKB-KW"/>
</dbReference>
<gene>
    <name evidence="12" type="ORF">ATOP_15290</name>
</gene>
<dbReference type="GO" id="GO:0051539">
    <property type="term" value="F:4 iron, 4 sulfur cluster binding"/>
    <property type="evidence" value="ECO:0007669"/>
    <property type="project" value="UniProtKB-KW"/>
</dbReference>
<feature type="domain" description="Radical SAM core" evidence="11">
    <location>
        <begin position="16"/>
        <end position="319"/>
    </location>
</feature>
<dbReference type="InterPro" id="IPR058240">
    <property type="entry name" value="rSAM_sf"/>
</dbReference>
<feature type="domain" description="4Fe-4S ferredoxin-type" evidence="10">
    <location>
        <begin position="47"/>
        <end position="76"/>
    </location>
</feature>
<evidence type="ECO:0000256" key="1">
    <source>
        <dbReference type="ARBA" id="ARBA00001966"/>
    </source>
</evidence>
<dbReference type="PROSITE" id="PS51379">
    <property type="entry name" value="4FE4S_FER_2"/>
    <property type="match status" value="1"/>
</dbReference>
<evidence type="ECO:0000259" key="10">
    <source>
        <dbReference type="PROSITE" id="PS51379"/>
    </source>
</evidence>
<protein>
    <submittedName>
        <fullName evidence="12">Glycyl-radical enzyme activating protein</fullName>
    </submittedName>
</protein>
<dbReference type="InterPro" id="IPR040074">
    <property type="entry name" value="BssD/PflA/YjjW"/>
</dbReference>
<dbReference type="AlphaFoldDB" id="A0AAV5B644"/>
<evidence type="ECO:0000256" key="2">
    <source>
        <dbReference type="ARBA" id="ARBA00009777"/>
    </source>
</evidence>
<dbReference type="SFLD" id="SFLDS00029">
    <property type="entry name" value="Radical_SAM"/>
    <property type="match status" value="1"/>
</dbReference>
<dbReference type="SFLD" id="SFLDG01066">
    <property type="entry name" value="organic_radical-activating_enz"/>
    <property type="match status" value="1"/>
</dbReference>
<dbReference type="InterPro" id="IPR013785">
    <property type="entry name" value="Aldolase_TIM"/>
</dbReference>
<dbReference type="NCBIfam" id="TIGR02494">
    <property type="entry name" value="PFLE_PFLC"/>
    <property type="match status" value="1"/>
</dbReference>
<proteinExistence type="inferred from homology"/>
<keyword evidence="4" id="KW-0949">S-adenosyl-L-methionine</keyword>
<comment type="caution">
    <text evidence="12">The sequence shown here is derived from an EMBL/GenBank/DDBJ whole genome shotgun (WGS) entry which is preliminary data.</text>
</comment>
<dbReference type="InterPro" id="IPR034457">
    <property type="entry name" value="Organic_radical-activating"/>
</dbReference>
<evidence type="ECO:0000256" key="7">
    <source>
        <dbReference type="ARBA" id="ARBA00023004"/>
    </source>
</evidence>
<organism evidence="12 13">
    <name type="scientific">Granulimonas faecalis</name>
    <dbReference type="NCBI Taxonomy" id="2894155"/>
    <lineage>
        <taxon>Bacteria</taxon>
        <taxon>Bacillati</taxon>
        <taxon>Actinomycetota</taxon>
        <taxon>Coriobacteriia</taxon>
        <taxon>Coriobacteriales</taxon>
        <taxon>Kribbibacteriaceae</taxon>
        <taxon>Granulimonas</taxon>
    </lineage>
</organism>
<reference evidence="12" key="1">
    <citation type="journal article" date="2022" name="Int. J. Syst. Evol. Microbiol.">
        <title>Granulimonas faecalis gen. nov., sp. nov., and Leptogranulimonas caecicola gen. nov., sp. nov., novel lactate-producing Atopobiaceae bacteria isolated from mouse intestines, and an emended description of the family Atopobiaceae.</title>
        <authorList>
            <person name="Morinaga K."/>
            <person name="Kusada H."/>
            <person name="Sakamoto S."/>
            <person name="Murakami T."/>
            <person name="Toyoda A."/>
            <person name="Mori H."/>
            <person name="Meng X.Y."/>
            <person name="Takashino M."/>
            <person name="Murotomi K."/>
            <person name="Tamaki H."/>
        </authorList>
    </citation>
    <scope>NUCLEOTIDE SEQUENCE</scope>
    <source>
        <strain evidence="12">OPF53</strain>
    </source>
</reference>
<evidence type="ECO:0000256" key="8">
    <source>
        <dbReference type="ARBA" id="ARBA00023014"/>
    </source>
</evidence>
<dbReference type="Pfam" id="PF04055">
    <property type="entry name" value="Radical_SAM"/>
    <property type="match status" value="1"/>
</dbReference>
<dbReference type="Proteomes" id="UP001055025">
    <property type="component" value="Unassembled WGS sequence"/>
</dbReference>
<dbReference type="InterPro" id="IPR001989">
    <property type="entry name" value="Radical_activat_CS"/>
</dbReference>
<dbReference type="SUPFAM" id="SSF102114">
    <property type="entry name" value="Radical SAM enzymes"/>
    <property type="match status" value="1"/>
</dbReference>
<dbReference type="PROSITE" id="PS01087">
    <property type="entry name" value="RADICAL_ACTIVATING"/>
    <property type="match status" value="1"/>
</dbReference>
<accession>A0AAV5B644</accession>
<comment type="catalytic activity">
    <reaction evidence="9">
        <text>glycyl-[protein] + reduced [flavodoxin] + S-adenosyl-L-methionine = glycin-2-yl radical-[protein] + semiquinone [flavodoxin] + 5'-deoxyadenosine + L-methionine + H(+)</text>
        <dbReference type="Rhea" id="RHEA:61976"/>
        <dbReference type="Rhea" id="RHEA-COMP:10622"/>
        <dbReference type="Rhea" id="RHEA-COMP:14480"/>
        <dbReference type="Rhea" id="RHEA-COMP:15993"/>
        <dbReference type="Rhea" id="RHEA-COMP:15994"/>
        <dbReference type="ChEBI" id="CHEBI:15378"/>
        <dbReference type="ChEBI" id="CHEBI:17319"/>
        <dbReference type="ChEBI" id="CHEBI:29947"/>
        <dbReference type="ChEBI" id="CHEBI:32722"/>
        <dbReference type="ChEBI" id="CHEBI:57618"/>
        <dbReference type="ChEBI" id="CHEBI:57844"/>
        <dbReference type="ChEBI" id="CHEBI:59789"/>
        <dbReference type="ChEBI" id="CHEBI:140311"/>
    </reaction>
</comment>
<name>A0AAV5B644_9ACTN</name>
<comment type="cofactor">
    <cofactor evidence="1">
        <name>[4Fe-4S] cluster</name>
        <dbReference type="ChEBI" id="CHEBI:49883"/>
    </cofactor>
</comment>
<evidence type="ECO:0000313" key="13">
    <source>
        <dbReference type="Proteomes" id="UP001055025"/>
    </source>
</evidence>
<keyword evidence="5" id="KW-0479">Metal-binding</keyword>
<dbReference type="PANTHER" id="PTHR30352">
    <property type="entry name" value="PYRUVATE FORMATE-LYASE-ACTIVATING ENZYME"/>
    <property type="match status" value="1"/>
</dbReference>
<dbReference type="CDD" id="cd01335">
    <property type="entry name" value="Radical_SAM"/>
    <property type="match status" value="1"/>
</dbReference>
<dbReference type="GO" id="GO:0016491">
    <property type="term" value="F:oxidoreductase activity"/>
    <property type="evidence" value="ECO:0007669"/>
    <property type="project" value="UniProtKB-KW"/>
</dbReference>
<comment type="similarity">
    <text evidence="2">Belongs to the organic radical-activating enzymes family.</text>
</comment>
<dbReference type="PANTHER" id="PTHR30352:SF4">
    <property type="entry name" value="PYRUVATE FORMATE-LYASE 2-ACTIVATING ENZYME"/>
    <property type="match status" value="1"/>
</dbReference>
<keyword evidence="8" id="KW-0411">Iron-sulfur</keyword>
<dbReference type="EMBL" id="BQKC01000001">
    <property type="protein sequence ID" value="GJM55874.1"/>
    <property type="molecule type" value="Genomic_DNA"/>
</dbReference>
<dbReference type="RefSeq" id="WP_265590948.1">
    <property type="nucleotide sequence ID" value="NZ_BQKC01000001.1"/>
</dbReference>
<dbReference type="PIRSF" id="PIRSF000371">
    <property type="entry name" value="PFL_act_enz"/>
    <property type="match status" value="1"/>
</dbReference>
<dbReference type="SFLD" id="SFLDG01118">
    <property type="entry name" value="activating_enzymes__group_2"/>
    <property type="match status" value="1"/>
</dbReference>
<evidence type="ECO:0000259" key="11">
    <source>
        <dbReference type="PROSITE" id="PS51918"/>
    </source>
</evidence>
<dbReference type="InterPro" id="IPR007197">
    <property type="entry name" value="rSAM"/>
</dbReference>
<keyword evidence="3" id="KW-0004">4Fe-4S</keyword>
<keyword evidence="6" id="KW-0560">Oxidoreductase</keyword>
<sequence>MGMTAPVFNIQKFSLDDGPGIRTVVFLKGCPLRCAWCANPESQAAYTQLEWDARSCRGCGACAAASEAVTLAFDGDGSPRVTVDHRRLAAEGGQGAVADACRWGAMTPVGADRAVDEVVGECLKDKPFYEESGGGVTFSGGEALLWPDFVVEAAGRLHDEGVPCAMETTGHGEPEVFGRVAGALDLVLFDVKHWDDACHREGTGVGLERIGANLRRAFSSGADVLCRTPVIPGFNIDASLSDDAVAETADGLAGWVLSAWRDAGRGGDGRPRLQPLPFHQFGENKYALLGRDYGLEGVAQLRPEDVEPLARALRERGVDAFV</sequence>
<evidence type="ECO:0000256" key="5">
    <source>
        <dbReference type="ARBA" id="ARBA00022723"/>
    </source>
</evidence>
<evidence type="ECO:0000256" key="4">
    <source>
        <dbReference type="ARBA" id="ARBA00022691"/>
    </source>
</evidence>
<evidence type="ECO:0000256" key="6">
    <source>
        <dbReference type="ARBA" id="ARBA00023002"/>
    </source>
</evidence>
<dbReference type="Gene3D" id="3.20.20.70">
    <property type="entry name" value="Aldolase class I"/>
    <property type="match status" value="1"/>
</dbReference>
<evidence type="ECO:0000256" key="3">
    <source>
        <dbReference type="ARBA" id="ARBA00022485"/>
    </source>
</evidence>
<dbReference type="SUPFAM" id="SSF54862">
    <property type="entry name" value="4Fe-4S ferredoxins"/>
    <property type="match status" value="1"/>
</dbReference>
<evidence type="ECO:0000313" key="12">
    <source>
        <dbReference type="EMBL" id="GJM55874.1"/>
    </source>
</evidence>
<dbReference type="PROSITE" id="PS51918">
    <property type="entry name" value="RADICAL_SAM"/>
    <property type="match status" value="1"/>
</dbReference>
<keyword evidence="7" id="KW-0408">Iron</keyword>
<dbReference type="InterPro" id="IPR012839">
    <property type="entry name" value="Organic_radical_activase"/>
</dbReference>